<evidence type="ECO:0000313" key="3">
    <source>
        <dbReference type="Proteomes" id="UP000272942"/>
    </source>
</evidence>
<evidence type="ECO:0000256" key="1">
    <source>
        <dbReference type="SAM" id="MobiDB-lite"/>
    </source>
</evidence>
<keyword evidence="3" id="KW-1185">Reference proteome</keyword>
<dbReference type="WBParaSite" id="ECPE_0001430301-mRNA-1">
    <property type="protein sequence ID" value="ECPE_0001430301-mRNA-1"/>
    <property type="gene ID" value="ECPE_0001430301"/>
</dbReference>
<sequence length="189" mass="21109">MKSVKRLANFQSLFNDAVEQVRSAHTVTLRWTPVESLDVDRLGTELEQVQSFYEACEPLTVLLNNLDRQLVQFRDSAVTIDPGVITQQTALRNDFDQVRLITESRIHAINQTIASLRAPPQRVSTLTRTPSHRQTQAPGVRTPIQDGAQGAVTISPPLVKPTVPLSDSVSSPWERCVHPSGTQVPYYRK</sequence>
<evidence type="ECO:0000313" key="2">
    <source>
        <dbReference type="EMBL" id="VDP91535.1"/>
    </source>
</evidence>
<organism evidence="4">
    <name type="scientific">Echinostoma caproni</name>
    <dbReference type="NCBI Taxonomy" id="27848"/>
    <lineage>
        <taxon>Eukaryota</taxon>
        <taxon>Metazoa</taxon>
        <taxon>Spiralia</taxon>
        <taxon>Lophotrochozoa</taxon>
        <taxon>Platyhelminthes</taxon>
        <taxon>Trematoda</taxon>
        <taxon>Digenea</taxon>
        <taxon>Plagiorchiida</taxon>
        <taxon>Echinostomata</taxon>
        <taxon>Echinostomatoidea</taxon>
        <taxon>Echinostomatidae</taxon>
        <taxon>Echinostoma</taxon>
    </lineage>
</organism>
<dbReference type="EMBL" id="UZAN01057124">
    <property type="protein sequence ID" value="VDP91535.1"/>
    <property type="molecule type" value="Genomic_DNA"/>
</dbReference>
<gene>
    <name evidence="2" type="ORF">ECPE_LOCUS14263</name>
</gene>
<dbReference type="AlphaFoldDB" id="A0A183B4X8"/>
<dbReference type="Proteomes" id="UP000272942">
    <property type="component" value="Unassembled WGS sequence"/>
</dbReference>
<feature type="compositionally biased region" description="Polar residues" evidence="1">
    <location>
        <begin position="122"/>
        <end position="137"/>
    </location>
</feature>
<dbReference type="OrthoDB" id="6286950at2759"/>
<name>A0A183B4X8_9TREM</name>
<evidence type="ECO:0000313" key="4">
    <source>
        <dbReference type="WBParaSite" id="ECPE_0001430301-mRNA-1"/>
    </source>
</evidence>
<protein>
    <submittedName>
        <fullName evidence="4">Syntaxin-6_N domain-containing protein</fullName>
    </submittedName>
</protein>
<proteinExistence type="predicted"/>
<feature type="region of interest" description="Disordered" evidence="1">
    <location>
        <begin position="121"/>
        <end position="172"/>
    </location>
</feature>
<accession>A0A183B4X8</accession>
<reference evidence="4" key="1">
    <citation type="submission" date="2016-06" db="UniProtKB">
        <authorList>
            <consortium name="WormBaseParasite"/>
        </authorList>
    </citation>
    <scope>IDENTIFICATION</scope>
</reference>
<reference evidence="2 3" key="2">
    <citation type="submission" date="2018-11" db="EMBL/GenBank/DDBJ databases">
        <authorList>
            <consortium name="Pathogen Informatics"/>
        </authorList>
    </citation>
    <scope>NUCLEOTIDE SEQUENCE [LARGE SCALE GENOMIC DNA]</scope>
    <source>
        <strain evidence="2 3">Egypt</strain>
    </source>
</reference>